<keyword evidence="7" id="KW-0256">Endoplasmic reticulum</keyword>
<sequence>MAFFPLYPGLVRVLEPVLPLGPGGTAVLVTWVAALAAAAGLFAIGNHLYDRRVGILLAMLWGALPHAVVQSMAYTEALFTAFAVWTLFALLRRNWLTAGLLCLLAGLTRPTASALIPVVGLAALIAVFQRRDGWRPWVAMLLAPLGYLGYLGWVAQRTGRLDGWFTIQNDGWKMSFNGGRYTVGVAKTVLVEGSTLALYAVTLVLTLAVVLFVFSLLDRQPWQLLLYSALLLATSLGAHGYYHSKARFLLPAFPLLLPVAVALGRTSRPKRWIVVAVLAAGSAYLGAYLLLRWKYSP</sequence>
<feature type="transmembrane region" description="Helical" evidence="10">
    <location>
        <begin position="20"/>
        <end position="43"/>
    </location>
</feature>
<dbReference type="Proteomes" id="UP000823521">
    <property type="component" value="Unassembled WGS sequence"/>
</dbReference>
<protein>
    <recommendedName>
        <fullName evidence="13">Dolichyl-phosphate-mannose-protein mannosyltransferase</fullName>
    </recommendedName>
</protein>
<keyword evidence="6 10" id="KW-0812">Transmembrane</keyword>
<evidence type="ECO:0000256" key="10">
    <source>
        <dbReference type="SAM" id="Phobius"/>
    </source>
</evidence>
<keyword evidence="12" id="KW-1185">Reference proteome</keyword>
<comment type="caution">
    <text evidence="11">The sequence shown here is derived from an EMBL/GenBank/DDBJ whole genome shotgun (WGS) entry which is preliminary data.</text>
</comment>
<evidence type="ECO:0000313" key="11">
    <source>
        <dbReference type="EMBL" id="MBO4210001.1"/>
    </source>
</evidence>
<feature type="transmembrane region" description="Helical" evidence="10">
    <location>
        <begin position="137"/>
        <end position="155"/>
    </location>
</feature>
<evidence type="ECO:0000256" key="6">
    <source>
        <dbReference type="ARBA" id="ARBA00022692"/>
    </source>
</evidence>
<evidence type="ECO:0008006" key="13">
    <source>
        <dbReference type="Google" id="ProtNLM"/>
    </source>
</evidence>
<proteinExistence type="predicted"/>
<gene>
    <name evidence="11" type="ORF">GSF22_29000</name>
</gene>
<evidence type="ECO:0000256" key="4">
    <source>
        <dbReference type="ARBA" id="ARBA00022676"/>
    </source>
</evidence>
<evidence type="ECO:0000313" key="12">
    <source>
        <dbReference type="Proteomes" id="UP000823521"/>
    </source>
</evidence>
<evidence type="ECO:0000256" key="9">
    <source>
        <dbReference type="ARBA" id="ARBA00023136"/>
    </source>
</evidence>
<keyword evidence="9 10" id="KW-0472">Membrane</keyword>
<dbReference type="InterPro" id="IPR007315">
    <property type="entry name" value="PIG-V/Gpi18"/>
</dbReference>
<dbReference type="PANTHER" id="PTHR12468">
    <property type="entry name" value="GPI MANNOSYLTRANSFERASE 2"/>
    <property type="match status" value="1"/>
</dbReference>
<keyword evidence="4" id="KW-0328">Glycosyltransferase</keyword>
<evidence type="ECO:0000256" key="1">
    <source>
        <dbReference type="ARBA" id="ARBA00004477"/>
    </source>
</evidence>
<keyword evidence="8 10" id="KW-1133">Transmembrane helix</keyword>
<comment type="subcellular location">
    <subcellularLocation>
        <location evidence="1">Endoplasmic reticulum membrane</location>
        <topology evidence="1">Multi-pass membrane protein</topology>
    </subcellularLocation>
</comment>
<feature type="transmembrane region" description="Helical" evidence="10">
    <location>
        <begin position="224"/>
        <end position="242"/>
    </location>
</feature>
<evidence type="ECO:0000256" key="5">
    <source>
        <dbReference type="ARBA" id="ARBA00022679"/>
    </source>
</evidence>
<evidence type="ECO:0000256" key="3">
    <source>
        <dbReference type="ARBA" id="ARBA00022502"/>
    </source>
</evidence>
<evidence type="ECO:0000256" key="7">
    <source>
        <dbReference type="ARBA" id="ARBA00022824"/>
    </source>
</evidence>
<feature type="transmembrane region" description="Helical" evidence="10">
    <location>
        <begin position="95"/>
        <end position="125"/>
    </location>
</feature>
<organism evidence="11 12">
    <name type="scientific">Micromonospora echinofusca</name>
    <dbReference type="NCBI Taxonomy" id="47858"/>
    <lineage>
        <taxon>Bacteria</taxon>
        <taxon>Bacillati</taxon>
        <taxon>Actinomycetota</taxon>
        <taxon>Actinomycetes</taxon>
        <taxon>Micromonosporales</taxon>
        <taxon>Micromonosporaceae</taxon>
        <taxon>Micromonospora</taxon>
    </lineage>
</organism>
<feature type="transmembrane region" description="Helical" evidence="10">
    <location>
        <begin position="272"/>
        <end position="291"/>
    </location>
</feature>
<reference evidence="11 12" key="1">
    <citation type="submission" date="2019-12" db="EMBL/GenBank/DDBJ databases">
        <title>Whole genome sequencing of endophytic Actinobacterium Micromonospora sp. MPMI6T.</title>
        <authorList>
            <person name="Evv R."/>
            <person name="Podile A.R."/>
        </authorList>
    </citation>
    <scope>NUCLEOTIDE SEQUENCE [LARGE SCALE GENOMIC DNA]</scope>
    <source>
        <strain evidence="11 12">MPMI6</strain>
    </source>
</reference>
<comment type="pathway">
    <text evidence="2">Glycolipid biosynthesis; glycosylphosphatidylinositol-anchor biosynthesis.</text>
</comment>
<dbReference type="EMBL" id="WVUH01000387">
    <property type="protein sequence ID" value="MBO4210001.1"/>
    <property type="molecule type" value="Genomic_DNA"/>
</dbReference>
<dbReference type="PANTHER" id="PTHR12468:SF2">
    <property type="entry name" value="GPI MANNOSYLTRANSFERASE 2"/>
    <property type="match status" value="1"/>
</dbReference>
<name>A0ABS3VZL3_MICEH</name>
<evidence type="ECO:0000256" key="2">
    <source>
        <dbReference type="ARBA" id="ARBA00004687"/>
    </source>
</evidence>
<feature type="transmembrane region" description="Helical" evidence="10">
    <location>
        <begin position="248"/>
        <end position="265"/>
    </location>
</feature>
<accession>A0ABS3VZL3</accession>
<evidence type="ECO:0000256" key="8">
    <source>
        <dbReference type="ARBA" id="ARBA00022989"/>
    </source>
</evidence>
<feature type="transmembrane region" description="Helical" evidence="10">
    <location>
        <begin position="196"/>
        <end position="217"/>
    </location>
</feature>
<keyword evidence="3" id="KW-0337">GPI-anchor biosynthesis</keyword>
<keyword evidence="5" id="KW-0808">Transferase</keyword>